<dbReference type="InterPro" id="IPR022398">
    <property type="entry name" value="Peptidase_S8_His-AS"/>
</dbReference>
<dbReference type="EMBL" id="WHYR01000082">
    <property type="protein sequence ID" value="MQL53941.1"/>
    <property type="molecule type" value="Genomic_DNA"/>
</dbReference>
<comment type="caution">
    <text evidence="11">The sequence shown here is derived from an EMBL/GenBank/DDBJ whole genome shotgun (WGS) entry which is preliminary data.</text>
</comment>
<dbReference type="RefSeq" id="WP_152948389.1">
    <property type="nucleotide sequence ID" value="NZ_WHYR01000082.1"/>
</dbReference>
<dbReference type="InterPro" id="IPR000209">
    <property type="entry name" value="Peptidase_S8/S53_dom"/>
</dbReference>
<dbReference type="PROSITE" id="PS51272">
    <property type="entry name" value="SLH"/>
    <property type="match status" value="3"/>
</dbReference>
<feature type="chain" id="PRO_5026878048" evidence="9">
    <location>
        <begin position="27"/>
        <end position="1123"/>
    </location>
</feature>
<gene>
    <name evidence="11" type="ORF">GFC01_17090</name>
</gene>
<dbReference type="InterPro" id="IPR023827">
    <property type="entry name" value="Peptidase_S8_Asp-AS"/>
</dbReference>
<keyword evidence="4 6" id="KW-0378">Hydrolase</keyword>
<dbReference type="Pfam" id="PF00082">
    <property type="entry name" value="Peptidase_S8"/>
    <property type="match status" value="2"/>
</dbReference>
<dbReference type="PROSITE" id="PS00136">
    <property type="entry name" value="SUBTILASE_ASP"/>
    <property type="match status" value="1"/>
</dbReference>
<dbReference type="InterPro" id="IPR034204">
    <property type="entry name" value="PfSUB1-like_cat_dom"/>
</dbReference>
<keyword evidence="12" id="KW-1185">Reference proteome</keyword>
<evidence type="ECO:0000256" key="5">
    <source>
        <dbReference type="ARBA" id="ARBA00022825"/>
    </source>
</evidence>
<evidence type="ECO:0000256" key="7">
    <source>
        <dbReference type="RuleBase" id="RU003355"/>
    </source>
</evidence>
<dbReference type="CDD" id="cd07473">
    <property type="entry name" value="Peptidases_S8_Subtilisin_like"/>
    <property type="match status" value="1"/>
</dbReference>
<dbReference type="GO" id="GO:0006508">
    <property type="term" value="P:proteolysis"/>
    <property type="evidence" value="ECO:0007669"/>
    <property type="project" value="UniProtKB-KW"/>
</dbReference>
<name>A0A6N7IVK6_9FIRM</name>
<feature type="active site" description="Charge relay system" evidence="6">
    <location>
        <position position="641"/>
    </location>
</feature>
<dbReference type="InterPro" id="IPR054399">
    <property type="entry name" value="Fervidolysin-like_N_prodom"/>
</dbReference>
<evidence type="ECO:0000256" key="1">
    <source>
        <dbReference type="ARBA" id="ARBA00011073"/>
    </source>
</evidence>
<evidence type="ECO:0000256" key="3">
    <source>
        <dbReference type="ARBA" id="ARBA00022737"/>
    </source>
</evidence>
<evidence type="ECO:0000256" key="4">
    <source>
        <dbReference type="ARBA" id="ARBA00022801"/>
    </source>
</evidence>
<protein>
    <submittedName>
        <fullName evidence="11">S8 family serine peptidase</fullName>
    </submittedName>
</protein>
<feature type="signal peptide" evidence="9">
    <location>
        <begin position="1"/>
        <end position="26"/>
    </location>
</feature>
<dbReference type="InterPro" id="IPR015500">
    <property type="entry name" value="Peptidase_S8_subtilisin-rel"/>
</dbReference>
<dbReference type="InterPro" id="IPR036852">
    <property type="entry name" value="Peptidase_S8/S53_dom_sf"/>
</dbReference>
<keyword evidence="9" id="KW-0732">Signal</keyword>
<evidence type="ECO:0000259" key="10">
    <source>
        <dbReference type="PROSITE" id="PS51272"/>
    </source>
</evidence>
<keyword evidence="2 6" id="KW-0645">Protease</keyword>
<feature type="domain" description="SLH" evidence="10">
    <location>
        <begin position="927"/>
        <end position="985"/>
    </location>
</feature>
<feature type="region of interest" description="Disordered" evidence="8">
    <location>
        <begin position="699"/>
        <end position="736"/>
    </location>
</feature>
<dbReference type="PANTHER" id="PTHR43806">
    <property type="entry name" value="PEPTIDASE S8"/>
    <property type="match status" value="1"/>
</dbReference>
<dbReference type="Gene3D" id="3.40.50.200">
    <property type="entry name" value="Peptidase S8/S53 domain"/>
    <property type="match status" value="2"/>
</dbReference>
<dbReference type="InterPro" id="IPR023828">
    <property type="entry name" value="Peptidase_S8_Ser-AS"/>
</dbReference>
<dbReference type="InterPro" id="IPR001119">
    <property type="entry name" value="SLH_dom"/>
</dbReference>
<dbReference type="Pfam" id="PF22148">
    <property type="entry name" value="Fervidolysin_NPro-like"/>
    <property type="match status" value="1"/>
</dbReference>
<feature type="domain" description="SLH" evidence="10">
    <location>
        <begin position="986"/>
        <end position="1046"/>
    </location>
</feature>
<organism evidence="11 12">
    <name type="scientific">Desulfofundulus thermobenzoicus</name>
    <dbReference type="NCBI Taxonomy" id="29376"/>
    <lineage>
        <taxon>Bacteria</taxon>
        <taxon>Bacillati</taxon>
        <taxon>Bacillota</taxon>
        <taxon>Clostridia</taxon>
        <taxon>Eubacteriales</taxon>
        <taxon>Peptococcaceae</taxon>
        <taxon>Desulfofundulus</taxon>
    </lineage>
</organism>
<proteinExistence type="inferred from homology"/>
<dbReference type="OrthoDB" id="900053at2"/>
<dbReference type="PRINTS" id="PR00723">
    <property type="entry name" value="SUBTILISIN"/>
</dbReference>
<sequence>MNSRKAIATMLTAVLLLAAAAGPALAGPLSFLPGAKGGKEAVPAPYVPGEVIVKFKPGVEAAEAKNLLFTTHRDLDLVEKKALPDGASVFKTGGDVPETIEALNKDPRVEYVQPNYIYHSSEVKVNDPLYNLQWGLVNSQYGSRAPQVWNDATGEGIIVAVIDTGVDYNHPDLANNIWRNTGEVAGNGEDDDGNGFVDDTVGYDFIGSDFLNSQPDNDPMDELGHGTHVAGIIAAVAGNGEGVAGVSPGVKIMPLKAADRNGVFTTGAIVAAIEYAAKNGARVVNMSFETPEFDRLMYNAIKDHPGILFVAATGNEGQDNDTSPYYPAGFSMDNVIDGVTYPALPNIISVAALADPAGPNRGGLANFSNYGLKSVALAAPGEGILSTVPTFDGAGVALAVYDEVYGDRVMLWGFGAEALEDPSAGTSTSGAVYGSVVRAVYNFLGIAPEETKIKPLLVVDDDQSGEKIDTPYGPITLPDASNLYLNALSTAGYVYTTCQVALGKDCPPVDVAAHAGVLWFTGMAPGSAWHWDGISGLVVDSPNLTVNDQVYLANYLENGGRIFLSGWAAADGAGDFVNDYLHAQMTGQSYNLLAADGLAEPYEGVSYAFVFPAYFSLFLPDSPAAKIALRSQPYASWDGTSMAAPFVSGGAALALSRALALGVVLPPGQLISILKQSVTSLDSLRDKVSSGGTLDLKQTVDRVNSLPSSSGGTTGGGGGGGAPVPQSKVETAPGTAELKATGEAQKAEVLNGLVTVDIPAGALPRDAGLSVTVAAETPANLPPGAVAASPMLKLGTTAPLARPVKIGIKYDSSRLGSLDPRMLQVFRQNDDGTWVAVGGRLDREKGAVVVELSHFSSYAVFALKKNFSDAGAHWAQRDIELMAARGITGGYEDGTFRPEKPVSRAELAALLVKLLGLSEVRPESPTFADVEPSAWYYGAVETAARGGLLAGDGRNFRPDATLTRQEMAAVMVRLAGLSGSAPAASFADEKEIAPWARQAVAAAYARGLMRGVNDRLFAPGSMVTRAQCATLLARLGDRLGLFEEAITLEGRLVMSTVERPHYELLVGDKNYVLLEDPSDLVLSLWLKAHLSQNIRVRGYLLPGPSIYMRGPVLRVIGAGSTSL</sequence>
<evidence type="ECO:0000256" key="2">
    <source>
        <dbReference type="ARBA" id="ARBA00022670"/>
    </source>
</evidence>
<dbReference type="PROSITE" id="PS00137">
    <property type="entry name" value="SUBTILASE_HIS"/>
    <property type="match status" value="1"/>
</dbReference>
<accession>A0A6N7IVK6</accession>
<evidence type="ECO:0000256" key="8">
    <source>
        <dbReference type="SAM" id="MobiDB-lite"/>
    </source>
</evidence>
<dbReference type="GO" id="GO:0004252">
    <property type="term" value="F:serine-type endopeptidase activity"/>
    <property type="evidence" value="ECO:0007669"/>
    <property type="project" value="UniProtKB-UniRule"/>
</dbReference>
<evidence type="ECO:0000256" key="6">
    <source>
        <dbReference type="PROSITE-ProRule" id="PRU01240"/>
    </source>
</evidence>
<keyword evidence="3" id="KW-0677">Repeat</keyword>
<feature type="domain" description="SLH" evidence="10">
    <location>
        <begin position="862"/>
        <end position="925"/>
    </location>
</feature>
<feature type="active site" description="Charge relay system" evidence="6">
    <location>
        <position position="225"/>
    </location>
</feature>
<reference evidence="11 12" key="1">
    <citation type="submission" date="2019-10" db="EMBL/GenBank/DDBJ databases">
        <title>Comparative genomics of sulfur disproportionating microorganisms.</title>
        <authorList>
            <person name="Ward L.M."/>
            <person name="Bertran E."/>
            <person name="Johnston D."/>
        </authorList>
    </citation>
    <scope>NUCLEOTIDE SEQUENCE [LARGE SCALE GENOMIC DNA]</scope>
    <source>
        <strain evidence="11 12">DSM 14055</strain>
    </source>
</reference>
<evidence type="ECO:0000256" key="9">
    <source>
        <dbReference type="SAM" id="SignalP"/>
    </source>
</evidence>
<evidence type="ECO:0000313" key="11">
    <source>
        <dbReference type="EMBL" id="MQL53941.1"/>
    </source>
</evidence>
<feature type="compositionally biased region" description="Gly residues" evidence="8">
    <location>
        <begin position="712"/>
        <end position="722"/>
    </location>
</feature>
<dbReference type="SUPFAM" id="SSF52743">
    <property type="entry name" value="Subtilisin-like"/>
    <property type="match status" value="2"/>
</dbReference>
<dbReference type="AlphaFoldDB" id="A0A6N7IVK6"/>
<keyword evidence="5 6" id="KW-0720">Serine protease</keyword>
<dbReference type="PROSITE" id="PS51892">
    <property type="entry name" value="SUBTILASE"/>
    <property type="match status" value="1"/>
</dbReference>
<dbReference type="PANTHER" id="PTHR43806:SF11">
    <property type="entry name" value="CEREVISIN-RELATED"/>
    <property type="match status" value="1"/>
</dbReference>
<evidence type="ECO:0000313" key="12">
    <source>
        <dbReference type="Proteomes" id="UP000441717"/>
    </source>
</evidence>
<dbReference type="PROSITE" id="PS00138">
    <property type="entry name" value="SUBTILASE_SER"/>
    <property type="match status" value="1"/>
</dbReference>
<comment type="similarity">
    <text evidence="1 6 7">Belongs to the peptidase S8 family.</text>
</comment>
<feature type="active site" description="Charge relay system" evidence="6">
    <location>
        <position position="163"/>
    </location>
</feature>
<dbReference type="InterPro" id="IPR050131">
    <property type="entry name" value="Peptidase_S8_subtilisin-like"/>
</dbReference>
<dbReference type="Proteomes" id="UP000441717">
    <property type="component" value="Unassembled WGS sequence"/>
</dbReference>
<dbReference type="Pfam" id="PF00395">
    <property type="entry name" value="SLH"/>
    <property type="match status" value="3"/>
</dbReference>